<sequence>MRRHATALFAVLLVLAGHVMSAQFEVDSDLMRNIEDTTKSLDSNVSLKDAKSAAAEAKELATLFAQVEDFYARKGDATDAVGFSRKTHDLAEQVIKAVDAGDYDTASTTVIALARSCKSCHEVYKK</sequence>
<dbReference type="Proteomes" id="UP000267464">
    <property type="component" value="Unassembled WGS sequence"/>
</dbReference>
<feature type="signal peptide" evidence="1">
    <location>
        <begin position="1"/>
        <end position="21"/>
    </location>
</feature>
<feature type="chain" id="PRO_5018335821" description="Cytochrome C" evidence="1">
    <location>
        <begin position="22"/>
        <end position="126"/>
    </location>
</feature>
<reference evidence="2 3" key="2">
    <citation type="submission" date="2018-12" db="EMBL/GenBank/DDBJ databases">
        <title>Rhizobacter gummiphilus sp. nov., a rubber-degrading bacterium isolated from the soil of a botanical garden in Japan.</title>
        <authorList>
            <person name="Shunsuke S.S."/>
        </authorList>
    </citation>
    <scope>NUCLEOTIDE SEQUENCE [LARGE SCALE GENOMIC DNA]</scope>
    <source>
        <strain evidence="2 3">S-16</strain>
    </source>
</reference>
<comment type="caution">
    <text evidence="2">The sequence shown here is derived from an EMBL/GenBank/DDBJ whole genome shotgun (WGS) entry which is preliminary data.</text>
</comment>
<name>A0A3N7HPA1_9BURK</name>
<dbReference type="GO" id="GO:0005506">
    <property type="term" value="F:iron ion binding"/>
    <property type="evidence" value="ECO:0007669"/>
    <property type="project" value="InterPro"/>
</dbReference>
<dbReference type="Gene3D" id="1.20.120.10">
    <property type="entry name" value="Cytochrome c/b562"/>
    <property type="match status" value="1"/>
</dbReference>
<protein>
    <recommendedName>
        <fullName evidence="4">Cytochrome C</fullName>
    </recommendedName>
</protein>
<proteinExistence type="predicted"/>
<dbReference type="GO" id="GO:0009055">
    <property type="term" value="F:electron transfer activity"/>
    <property type="evidence" value="ECO:0007669"/>
    <property type="project" value="InterPro"/>
</dbReference>
<dbReference type="Pfam" id="PF01322">
    <property type="entry name" value="Cytochrom_C_2"/>
    <property type="match status" value="1"/>
</dbReference>
<evidence type="ECO:0008006" key="4">
    <source>
        <dbReference type="Google" id="ProtNLM"/>
    </source>
</evidence>
<organism evidence="2 3">
    <name type="scientific">Piscinibacter terrae</name>
    <dbReference type="NCBI Taxonomy" id="2496871"/>
    <lineage>
        <taxon>Bacteria</taxon>
        <taxon>Pseudomonadati</taxon>
        <taxon>Pseudomonadota</taxon>
        <taxon>Betaproteobacteria</taxon>
        <taxon>Burkholderiales</taxon>
        <taxon>Sphaerotilaceae</taxon>
        <taxon>Piscinibacter</taxon>
    </lineage>
</organism>
<dbReference type="InterPro" id="IPR010980">
    <property type="entry name" value="Cyt_c/b562"/>
</dbReference>
<evidence type="ECO:0000313" key="3">
    <source>
        <dbReference type="Proteomes" id="UP000267464"/>
    </source>
</evidence>
<dbReference type="SUPFAM" id="SSF47175">
    <property type="entry name" value="Cytochromes"/>
    <property type="match status" value="1"/>
</dbReference>
<dbReference type="InterPro" id="IPR002321">
    <property type="entry name" value="Cyt_c_II"/>
</dbReference>
<reference evidence="2 3" key="1">
    <citation type="submission" date="2018-08" db="EMBL/GenBank/DDBJ databases">
        <authorList>
            <person name="Khan S.A."/>
            <person name="Jeon C.O."/>
            <person name="Chun B.H."/>
            <person name="Jeong S.E."/>
        </authorList>
    </citation>
    <scope>NUCLEOTIDE SEQUENCE [LARGE SCALE GENOMIC DNA]</scope>
    <source>
        <strain evidence="2 3">S-16</strain>
    </source>
</reference>
<keyword evidence="3" id="KW-1185">Reference proteome</keyword>
<dbReference type="EMBL" id="QUSW01000003">
    <property type="protein sequence ID" value="RQP23984.1"/>
    <property type="molecule type" value="Genomic_DNA"/>
</dbReference>
<dbReference type="AlphaFoldDB" id="A0A3N7HPA1"/>
<keyword evidence="1" id="KW-0732">Signal</keyword>
<accession>A0A3N7HPA1</accession>
<dbReference type="GO" id="GO:0022900">
    <property type="term" value="P:electron transport chain"/>
    <property type="evidence" value="ECO:0007669"/>
    <property type="project" value="InterPro"/>
</dbReference>
<gene>
    <name evidence="2" type="ORF">DZC73_11585</name>
</gene>
<evidence type="ECO:0000256" key="1">
    <source>
        <dbReference type="SAM" id="SignalP"/>
    </source>
</evidence>
<dbReference type="PROSITE" id="PS51009">
    <property type="entry name" value="CYTCII"/>
    <property type="match status" value="1"/>
</dbReference>
<dbReference type="GO" id="GO:0020037">
    <property type="term" value="F:heme binding"/>
    <property type="evidence" value="ECO:0007669"/>
    <property type="project" value="InterPro"/>
</dbReference>
<evidence type="ECO:0000313" key="2">
    <source>
        <dbReference type="EMBL" id="RQP23984.1"/>
    </source>
</evidence>